<proteinExistence type="predicted"/>
<protein>
    <submittedName>
        <fullName evidence="1">Uncharacterized protein</fullName>
    </submittedName>
</protein>
<dbReference type="Proteomes" id="UP000002212">
    <property type="component" value="Chromosome"/>
</dbReference>
<evidence type="ECO:0000313" key="1">
    <source>
        <dbReference type="EMBL" id="BAH53615.1"/>
    </source>
</evidence>
<dbReference type="HOGENOM" id="CLU_2919765_0_0_11"/>
<evidence type="ECO:0000313" key="2">
    <source>
        <dbReference type="Proteomes" id="UP000002212"/>
    </source>
</evidence>
<dbReference type="KEGG" id="rop:ROP_53680"/>
<accession>C1AVC5</accession>
<gene>
    <name evidence="1" type="ordered locus">ROP_53680</name>
</gene>
<name>C1AVC5_RHOOB</name>
<dbReference type="EMBL" id="AP011115">
    <property type="protein sequence ID" value="BAH53615.1"/>
    <property type="molecule type" value="Genomic_DNA"/>
</dbReference>
<dbReference type="PATRIC" id="fig|632772.20.peg.5601"/>
<dbReference type="AlphaFoldDB" id="C1AVC5"/>
<sequence length="61" mass="6367">MASILDLISAVLIDPRLLPCVGALGKSGGSRLFSLVLLSSKVLDDEGRAHDDACVSPSQKM</sequence>
<reference evidence="1 2" key="1">
    <citation type="submission" date="2009-03" db="EMBL/GenBank/DDBJ databases">
        <title>Comparison of the complete genome sequences of Rhodococcus erythropolis PR4 and Rhodococcus opacus B4.</title>
        <authorList>
            <person name="Takarada H."/>
            <person name="Sekine M."/>
            <person name="Hosoyama A."/>
            <person name="Yamada R."/>
            <person name="Fujisawa T."/>
            <person name="Omata S."/>
            <person name="Shimizu A."/>
            <person name="Tsukatani N."/>
            <person name="Tanikawa S."/>
            <person name="Fujita N."/>
            <person name="Harayama S."/>
        </authorList>
    </citation>
    <scope>NUCLEOTIDE SEQUENCE [LARGE SCALE GENOMIC DNA]</scope>
    <source>
        <strain evidence="1 2">B4</strain>
    </source>
</reference>
<organism evidence="1 2">
    <name type="scientific">Rhodococcus opacus (strain B4)</name>
    <dbReference type="NCBI Taxonomy" id="632772"/>
    <lineage>
        <taxon>Bacteria</taxon>
        <taxon>Bacillati</taxon>
        <taxon>Actinomycetota</taxon>
        <taxon>Actinomycetes</taxon>
        <taxon>Mycobacteriales</taxon>
        <taxon>Nocardiaceae</taxon>
        <taxon>Rhodococcus</taxon>
    </lineage>
</organism>